<gene>
    <name evidence="6" type="primary">Mrpl17</name>
</gene>
<reference evidence="6" key="1">
    <citation type="submission" date="2020-04" db="EMBL/GenBank/DDBJ databases">
        <authorList>
            <person name="Neveu A P."/>
        </authorList>
    </citation>
    <scope>NUCLEOTIDE SEQUENCE</scope>
    <source>
        <tissue evidence="6">Whole embryo</tissue>
    </source>
</reference>
<sequence length="161" mass="18743">MPRGYAHGTSFRKFGGPEKRLNLLRTLVNVLIKHERIETTFAKAHEAQKYTNRLIEIAKRGTDDAYSRDMIKFWAPREEIQSKLLNDLVPRFKEHKSDFTRLAVLSKQYCAEPRQSFHRYAVLELKGNPLPPLPIQEKNPHTLQNVLIAAAQEEMFNKKES</sequence>
<dbReference type="Gene3D" id="3.90.1030.10">
    <property type="entry name" value="Ribosomal protein L17"/>
    <property type="match status" value="1"/>
</dbReference>
<organism evidence="6">
    <name type="scientific">Phallusia mammillata</name>
    <dbReference type="NCBI Taxonomy" id="59560"/>
    <lineage>
        <taxon>Eukaryota</taxon>
        <taxon>Metazoa</taxon>
        <taxon>Chordata</taxon>
        <taxon>Tunicata</taxon>
        <taxon>Ascidiacea</taxon>
        <taxon>Phlebobranchia</taxon>
        <taxon>Ascidiidae</taxon>
        <taxon>Phallusia</taxon>
    </lineage>
</organism>
<dbReference type="PANTHER" id="PTHR14413:SF16">
    <property type="entry name" value="LARGE RIBOSOMAL SUBUNIT PROTEIN BL17M"/>
    <property type="match status" value="1"/>
</dbReference>
<keyword evidence="2 6" id="KW-0689">Ribosomal protein</keyword>
<dbReference type="GO" id="GO:0006412">
    <property type="term" value="P:translation"/>
    <property type="evidence" value="ECO:0007669"/>
    <property type="project" value="InterPro"/>
</dbReference>
<evidence type="ECO:0000256" key="4">
    <source>
        <dbReference type="ARBA" id="ARBA00035290"/>
    </source>
</evidence>
<comment type="similarity">
    <text evidence="1">Belongs to the bacterial ribosomal protein bL17 family.</text>
</comment>
<dbReference type="AlphaFoldDB" id="A0A6F9DL97"/>
<evidence type="ECO:0000256" key="1">
    <source>
        <dbReference type="ARBA" id="ARBA00008777"/>
    </source>
</evidence>
<dbReference type="EMBL" id="LR788099">
    <property type="protein sequence ID" value="CAB3263961.1"/>
    <property type="molecule type" value="mRNA"/>
</dbReference>
<proteinExistence type="evidence at transcript level"/>
<dbReference type="InterPro" id="IPR000456">
    <property type="entry name" value="Ribosomal_bL17"/>
</dbReference>
<protein>
    <recommendedName>
        <fullName evidence="4">Large ribosomal subunit protein bL17m</fullName>
    </recommendedName>
    <alternativeName>
        <fullName evidence="5">39S ribosomal protein L17, mitochondrial</fullName>
    </alternativeName>
</protein>
<evidence type="ECO:0000313" key="6">
    <source>
        <dbReference type="EMBL" id="CAB3263961.1"/>
    </source>
</evidence>
<dbReference type="GO" id="GO:0003735">
    <property type="term" value="F:structural constituent of ribosome"/>
    <property type="evidence" value="ECO:0007669"/>
    <property type="project" value="InterPro"/>
</dbReference>
<evidence type="ECO:0000256" key="2">
    <source>
        <dbReference type="ARBA" id="ARBA00022980"/>
    </source>
</evidence>
<dbReference type="PANTHER" id="PTHR14413">
    <property type="entry name" value="RIBOSOMAL PROTEIN L17"/>
    <property type="match status" value="1"/>
</dbReference>
<name>A0A6F9DL97_9ASCI</name>
<dbReference type="GO" id="GO:0005762">
    <property type="term" value="C:mitochondrial large ribosomal subunit"/>
    <property type="evidence" value="ECO:0007669"/>
    <property type="project" value="TreeGrafter"/>
</dbReference>
<keyword evidence="3" id="KW-0687">Ribonucleoprotein</keyword>
<dbReference type="InterPro" id="IPR036373">
    <property type="entry name" value="Ribosomal_bL17_sf"/>
</dbReference>
<dbReference type="Pfam" id="PF01196">
    <property type="entry name" value="Ribosomal_L17"/>
    <property type="match status" value="1"/>
</dbReference>
<dbReference type="SUPFAM" id="SSF64263">
    <property type="entry name" value="Prokaryotic ribosomal protein L17"/>
    <property type="match status" value="1"/>
</dbReference>
<evidence type="ECO:0000256" key="5">
    <source>
        <dbReference type="ARBA" id="ARBA00035413"/>
    </source>
</evidence>
<accession>A0A6F9DL97</accession>
<evidence type="ECO:0000256" key="3">
    <source>
        <dbReference type="ARBA" id="ARBA00023274"/>
    </source>
</evidence>